<dbReference type="PROSITE" id="PS00061">
    <property type="entry name" value="ADH_SHORT"/>
    <property type="match status" value="1"/>
</dbReference>
<evidence type="ECO:0000313" key="4">
    <source>
        <dbReference type="Proteomes" id="UP001254608"/>
    </source>
</evidence>
<organism evidence="3 4">
    <name type="scientific">Banduia mediterranea</name>
    <dbReference type="NCBI Taxonomy" id="3075609"/>
    <lineage>
        <taxon>Bacteria</taxon>
        <taxon>Pseudomonadati</taxon>
        <taxon>Pseudomonadota</taxon>
        <taxon>Gammaproteobacteria</taxon>
        <taxon>Nevskiales</taxon>
        <taxon>Algiphilaceae</taxon>
        <taxon>Banduia</taxon>
    </lineage>
</organism>
<dbReference type="PRINTS" id="PR00080">
    <property type="entry name" value="SDRFAMILY"/>
</dbReference>
<dbReference type="PANTHER" id="PTHR42760">
    <property type="entry name" value="SHORT-CHAIN DEHYDROGENASES/REDUCTASES FAMILY MEMBER"/>
    <property type="match status" value="1"/>
</dbReference>
<dbReference type="RefSeq" id="WP_311366161.1">
    <property type="nucleotide sequence ID" value="NZ_JAVRIC010000026.1"/>
</dbReference>
<dbReference type="InterPro" id="IPR057326">
    <property type="entry name" value="KR_dom"/>
</dbReference>
<accession>A0ABU2WMA4</accession>
<keyword evidence="4" id="KW-1185">Reference proteome</keyword>
<feature type="domain" description="Ketoreductase" evidence="2">
    <location>
        <begin position="11"/>
        <end position="188"/>
    </location>
</feature>
<dbReference type="InterPro" id="IPR020904">
    <property type="entry name" value="Sc_DH/Rdtase_CS"/>
</dbReference>
<dbReference type="SUPFAM" id="SSF51735">
    <property type="entry name" value="NAD(P)-binding Rossmann-fold domains"/>
    <property type="match status" value="1"/>
</dbReference>
<evidence type="ECO:0000313" key="3">
    <source>
        <dbReference type="EMBL" id="MDT0498749.1"/>
    </source>
</evidence>
<dbReference type="Gene3D" id="3.40.50.720">
    <property type="entry name" value="NAD(P)-binding Rossmann-like Domain"/>
    <property type="match status" value="1"/>
</dbReference>
<protein>
    <submittedName>
        <fullName evidence="3">SDR family oxidoreductase</fullName>
    </submittedName>
</protein>
<comment type="caution">
    <text evidence="3">The sequence shown here is derived from an EMBL/GenBank/DDBJ whole genome shotgun (WGS) entry which is preliminary data.</text>
</comment>
<gene>
    <name evidence="3" type="ORF">RM530_15475</name>
</gene>
<proteinExistence type="inferred from homology"/>
<dbReference type="InterPro" id="IPR002347">
    <property type="entry name" value="SDR_fam"/>
</dbReference>
<dbReference type="EMBL" id="JAVRIC010000026">
    <property type="protein sequence ID" value="MDT0498749.1"/>
    <property type="molecule type" value="Genomic_DNA"/>
</dbReference>
<dbReference type="Proteomes" id="UP001254608">
    <property type="component" value="Unassembled WGS sequence"/>
</dbReference>
<dbReference type="PANTHER" id="PTHR42760:SF135">
    <property type="entry name" value="BLL7886 PROTEIN"/>
    <property type="match status" value="1"/>
</dbReference>
<dbReference type="InterPro" id="IPR036291">
    <property type="entry name" value="NAD(P)-bd_dom_sf"/>
</dbReference>
<comment type="similarity">
    <text evidence="1">Belongs to the short-chain dehydrogenases/reductases (SDR) family.</text>
</comment>
<dbReference type="Pfam" id="PF13561">
    <property type="entry name" value="adh_short_C2"/>
    <property type="match status" value="1"/>
</dbReference>
<reference evidence="3 4" key="1">
    <citation type="submission" date="2023-09" db="EMBL/GenBank/DDBJ databases">
        <authorList>
            <person name="Rey-Velasco X."/>
        </authorList>
    </citation>
    <scope>NUCLEOTIDE SEQUENCE [LARGE SCALE GENOMIC DNA]</scope>
    <source>
        <strain evidence="3 4">W345</strain>
    </source>
</reference>
<dbReference type="NCBIfam" id="NF004778">
    <property type="entry name" value="PRK06124.1"/>
    <property type="match status" value="1"/>
</dbReference>
<evidence type="ECO:0000259" key="2">
    <source>
        <dbReference type="SMART" id="SM00822"/>
    </source>
</evidence>
<name>A0ABU2WMA4_9GAMM</name>
<dbReference type="PRINTS" id="PR00081">
    <property type="entry name" value="GDHRDH"/>
</dbReference>
<dbReference type="SMART" id="SM00822">
    <property type="entry name" value="PKS_KR"/>
    <property type="match status" value="1"/>
</dbReference>
<sequence>MNRSPFSLASRVALVTGSAGGLGYEIGFALARAGAKVYIHGRDVKKLKAAARGFAQQGLMATPVVFDLADSQAIDSAIASIAGREGRFDILVNNAGTRDRRGLSELDSDAVRRVLEIDLVAPFQLSRCAARHLRSGGRIINITSIAGPISRSGDAAYTAAKGGLEALTRALAAELGAQGITCNAVAPGFFATAANAEMLADADLDDWLRRRTSLGRWGRPAEIAGAVVFLASEAASYVTGQVIAVDGGYLAHF</sequence>
<evidence type="ECO:0000256" key="1">
    <source>
        <dbReference type="ARBA" id="ARBA00006484"/>
    </source>
</evidence>